<protein>
    <recommendedName>
        <fullName evidence="2">ZP domain-containing protein</fullName>
    </recommendedName>
</protein>
<dbReference type="PANTHER" id="PTHR46560:SF4">
    <property type="entry name" value="DUSKY"/>
    <property type="match status" value="1"/>
</dbReference>
<evidence type="ECO:0000259" key="2">
    <source>
        <dbReference type="PROSITE" id="PS51034"/>
    </source>
</evidence>
<gene>
    <name evidence="3" type="ORF">QYM36_003311</name>
</gene>
<dbReference type="AlphaFoldDB" id="A0AA88LG08"/>
<accession>A0AA88LG08</accession>
<dbReference type="InterPro" id="IPR001507">
    <property type="entry name" value="ZP_dom"/>
</dbReference>
<organism evidence="3 4">
    <name type="scientific">Artemia franciscana</name>
    <name type="common">Brine shrimp</name>
    <name type="synonym">Artemia sanfranciscana</name>
    <dbReference type="NCBI Taxonomy" id="6661"/>
    <lineage>
        <taxon>Eukaryota</taxon>
        <taxon>Metazoa</taxon>
        <taxon>Ecdysozoa</taxon>
        <taxon>Arthropoda</taxon>
        <taxon>Crustacea</taxon>
        <taxon>Branchiopoda</taxon>
        <taxon>Anostraca</taxon>
        <taxon>Artemiidae</taxon>
        <taxon>Artemia</taxon>
    </lineage>
</organism>
<evidence type="ECO:0000313" key="4">
    <source>
        <dbReference type="Proteomes" id="UP001187531"/>
    </source>
</evidence>
<dbReference type="Pfam" id="PF25057">
    <property type="entry name" value="CUT_N"/>
    <property type="match status" value="1"/>
</dbReference>
<feature type="domain" description="ZP" evidence="2">
    <location>
        <begin position="85"/>
        <end position="259"/>
    </location>
</feature>
<reference evidence="3" key="1">
    <citation type="submission" date="2023-07" db="EMBL/GenBank/DDBJ databases">
        <title>Chromosome-level genome assembly of Artemia franciscana.</title>
        <authorList>
            <person name="Jo E."/>
        </authorList>
    </citation>
    <scope>NUCLEOTIDE SEQUENCE</scope>
    <source>
        <tissue evidence="3">Whole body</tissue>
    </source>
</reference>
<dbReference type="InterPro" id="IPR056953">
    <property type="entry name" value="CUT_N"/>
</dbReference>
<dbReference type="Proteomes" id="UP001187531">
    <property type="component" value="Unassembled WGS sequence"/>
</dbReference>
<dbReference type="PROSITE" id="PS51034">
    <property type="entry name" value="ZP_2"/>
    <property type="match status" value="1"/>
</dbReference>
<name>A0AA88LG08_ARTSF</name>
<dbReference type="EMBL" id="JAVRJZ010000005">
    <property type="protein sequence ID" value="KAK2723071.1"/>
    <property type="molecule type" value="Genomic_DNA"/>
</dbReference>
<feature type="region of interest" description="Disordered" evidence="1">
    <location>
        <begin position="1"/>
        <end position="23"/>
    </location>
</feature>
<comment type="caution">
    <text evidence="3">The sequence shown here is derived from an EMBL/GenBank/DDBJ whole genome shotgun (WGS) entry which is preliminary data.</text>
</comment>
<evidence type="ECO:0000256" key="1">
    <source>
        <dbReference type="SAM" id="MobiDB-lite"/>
    </source>
</evidence>
<dbReference type="PANTHER" id="PTHR46560">
    <property type="entry name" value="CYPHER, ISOFORM B"/>
    <property type="match status" value="1"/>
</dbReference>
<sequence length="259" mass="27759">MIGQSSASQNINSQAIPVNNVPPTNTRPTFAPVIFAPVTRPIQPAGPLIPAPRPPQPINTDPNNMLLMPLQPTGPMPIISNLDVQCGQESMVVTVVFNQVFSGVIYAKGFHTRQECTFFQLNSGQAIYTFTLVLNQCGAQLIDGLGSGGQAYPENTIVIQMEEGIQEIDNSILGRDSSGQIRCLWEGQLDKTVLAIFGVDQLDSQIVSFSGDTANSFMNIRIGKGPLAPIANGLVRIGEIMTIVISVTGDPGFDIHVNN</sequence>
<keyword evidence="4" id="KW-1185">Reference proteome</keyword>
<proteinExistence type="predicted"/>
<evidence type="ECO:0000313" key="3">
    <source>
        <dbReference type="EMBL" id="KAK2723071.1"/>
    </source>
</evidence>